<dbReference type="STRING" id="1348114.OM33_14255"/>
<dbReference type="InterPro" id="IPR012910">
    <property type="entry name" value="Plug_dom"/>
</dbReference>
<keyword evidence="8 9" id="KW-0998">Cell outer membrane</keyword>
<feature type="short sequence motif" description="TonB C-terminal box" evidence="10">
    <location>
        <begin position="709"/>
        <end position="726"/>
    </location>
</feature>
<feature type="domain" description="TonB-dependent receptor plug" evidence="14">
    <location>
        <begin position="46"/>
        <end position="156"/>
    </location>
</feature>
<feature type="domain" description="TonB-dependent receptor-like beta-barrel" evidence="13">
    <location>
        <begin position="256"/>
        <end position="696"/>
    </location>
</feature>
<dbReference type="HOGENOM" id="CLU_008287_17_0_6"/>
<evidence type="ECO:0000256" key="5">
    <source>
        <dbReference type="ARBA" id="ARBA00022729"/>
    </source>
</evidence>
<keyword evidence="6 11" id="KW-0798">TonB box</keyword>
<keyword evidence="2 9" id="KW-0813">Transport</keyword>
<dbReference type="InterPro" id="IPR037066">
    <property type="entry name" value="Plug_dom_sf"/>
</dbReference>
<dbReference type="PANTHER" id="PTHR30442">
    <property type="entry name" value="IRON III DICITRATE TRANSPORT PROTEIN FECA"/>
    <property type="match status" value="1"/>
</dbReference>
<dbReference type="AlphaFoldDB" id="A0A0A7EHZ5"/>
<keyword evidence="4 9" id="KW-0812">Transmembrane</keyword>
<evidence type="ECO:0000256" key="7">
    <source>
        <dbReference type="ARBA" id="ARBA00023136"/>
    </source>
</evidence>
<dbReference type="PANTHER" id="PTHR30442:SF0">
    <property type="entry name" value="FE(3+) DICITRATE TRANSPORT PROTEIN FECA"/>
    <property type="match status" value="1"/>
</dbReference>
<protein>
    <submittedName>
        <fullName evidence="15">Ligand-gated channel protein</fullName>
    </submittedName>
</protein>
<evidence type="ECO:0000313" key="16">
    <source>
        <dbReference type="Proteomes" id="UP000030341"/>
    </source>
</evidence>
<evidence type="ECO:0000259" key="14">
    <source>
        <dbReference type="Pfam" id="PF07715"/>
    </source>
</evidence>
<dbReference type="SUPFAM" id="SSF56935">
    <property type="entry name" value="Porins"/>
    <property type="match status" value="1"/>
</dbReference>
<gene>
    <name evidence="15" type="ORF">OM33_14255</name>
</gene>
<dbReference type="InterPro" id="IPR036942">
    <property type="entry name" value="Beta-barrel_TonB_sf"/>
</dbReference>
<evidence type="ECO:0000256" key="12">
    <source>
        <dbReference type="SAM" id="SignalP"/>
    </source>
</evidence>
<name>A0A0A7EHZ5_9GAMM</name>
<dbReference type="Gene3D" id="2.40.170.20">
    <property type="entry name" value="TonB-dependent receptor, beta-barrel domain"/>
    <property type="match status" value="1"/>
</dbReference>
<evidence type="ECO:0000256" key="9">
    <source>
        <dbReference type="PROSITE-ProRule" id="PRU01360"/>
    </source>
</evidence>
<feature type="chain" id="PRO_5002037928" evidence="12">
    <location>
        <begin position="27"/>
        <end position="726"/>
    </location>
</feature>
<dbReference type="GO" id="GO:0009279">
    <property type="term" value="C:cell outer membrane"/>
    <property type="evidence" value="ECO:0007669"/>
    <property type="project" value="UniProtKB-SubCell"/>
</dbReference>
<dbReference type="InterPro" id="IPR039426">
    <property type="entry name" value="TonB-dep_rcpt-like"/>
</dbReference>
<evidence type="ECO:0000256" key="1">
    <source>
        <dbReference type="ARBA" id="ARBA00004571"/>
    </source>
</evidence>
<dbReference type="Proteomes" id="UP000030341">
    <property type="component" value="Chromosome 1"/>
</dbReference>
<evidence type="ECO:0000256" key="3">
    <source>
        <dbReference type="ARBA" id="ARBA00022452"/>
    </source>
</evidence>
<keyword evidence="5 12" id="KW-0732">Signal</keyword>
<dbReference type="OrthoDB" id="9760494at2"/>
<dbReference type="eggNOG" id="COG4772">
    <property type="taxonomic scope" value="Bacteria"/>
</dbReference>
<dbReference type="InterPro" id="IPR010917">
    <property type="entry name" value="TonB_rcpt_CS"/>
</dbReference>
<dbReference type="GO" id="GO:0033214">
    <property type="term" value="P:siderophore-iron import into cell"/>
    <property type="evidence" value="ECO:0007669"/>
    <property type="project" value="TreeGrafter"/>
</dbReference>
<dbReference type="EMBL" id="CP009888">
    <property type="protein sequence ID" value="AIY66143.1"/>
    <property type="molecule type" value="Genomic_DNA"/>
</dbReference>
<evidence type="ECO:0000256" key="2">
    <source>
        <dbReference type="ARBA" id="ARBA00022448"/>
    </source>
</evidence>
<keyword evidence="7 9" id="KW-0472">Membrane</keyword>
<dbReference type="PROSITE" id="PS52016">
    <property type="entry name" value="TONB_DEPENDENT_REC_3"/>
    <property type="match status" value="1"/>
</dbReference>
<evidence type="ECO:0000256" key="11">
    <source>
        <dbReference type="RuleBase" id="RU003357"/>
    </source>
</evidence>
<proteinExistence type="inferred from homology"/>
<keyword evidence="16" id="KW-1185">Reference proteome</keyword>
<accession>A0A0A7EHZ5</accession>
<evidence type="ECO:0000313" key="15">
    <source>
        <dbReference type="EMBL" id="AIY66143.1"/>
    </source>
</evidence>
<dbReference type="Pfam" id="PF00593">
    <property type="entry name" value="TonB_dep_Rec_b-barrel"/>
    <property type="match status" value="1"/>
</dbReference>
<evidence type="ECO:0000256" key="8">
    <source>
        <dbReference type="ARBA" id="ARBA00023237"/>
    </source>
</evidence>
<evidence type="ECO:0000256" key="10">
    <source>
        <dbReference type="PROSITE-ProRule" id="PRU10144"/>
    </source>
</evidence>
<dbReference type="RefSeq" id="WP_038642681.1">
    <property type="nucleotide sequence ID" value="NZ_CP009888.1"/>
</dbReference>
<reference evidence="15 16" key="1">
    <citation type="submission" date="2014-11" db="EMBL/GenBank/DDBJ databases">
        <title>Complete Genome Sequence of Pseudoalteromonas sp. Strain OCN003 Isolated from Kaneohe Bay, Oahu, Hawaii.</title>
        <authorList>
            <person name="Beurmann S."/>
            <person name="Videau P."/>
            <person name="Ushijima B."/>
            <person name="Smith A.M."/>
            <person name="Aeby G.S."/>
            <person name="Callahan S.M."/>
            <person name="Belcaid M."/>
        </authorList>
    </citation>
    <scope>NUCLEOTIDE SEQUENCE [LARGE SCALE GENOMIC DNA]</scope>
    <source>
        <strain evidence="15 16">OCN003</strain>
    </source>
</reference>
<evidence type="ECO:0000256" key="6">
    <source>
        <dbReference type="ARBA" id="ARBA00023077"/>
    </source>
</evidence>
<keyword evidence="3 9" id="KW-1134">Transmembrane beta strand</keyword>
<comment type="subcellular location">
    <subcellularLocation>
        <location evidence="1 9">Cell outer membrane</location>
        <topology evidence="1 9">Multi-pass membrane protein</topology>
    </subcellularLocation>
</comment>
<evidence type="ECO:0000259" key="13">
    <source>
        <dbReference type="Pfam" id="PF00593"/>
    </source>
</evidence>
<comment type="similarity">
    <text evidence="9 11">Belongs to the TonB-dependent receptor family.</text>
</comment>
<dbReference type="Pfam" id="PF07715">
    <property type="entry name" value="Plug"/>
    <property type="match status" value="1"/>
</dbReference>
<dbReference type="Gene3D" id="2.170.130.10">
    <property type="entry name" value="TonB-dependent receptor, plug domain"/>
    <property type="match status" value="1"/>
</dbReference>
<evidence type="ECO:0000256" key="4">
    <source>
        <dbReference type="ARBA" id="ARBA00022692"/>
    </source>
</evidence>
<feature type="signal peptide" evidence="12">
    <location>
        <begin position="1"/>
        <end position="26"/>
    </location>
</feature>
<dbReference type="InterPro" id="IPR000531">
    <property type="entry name" value="Beta-barrel_TonB"/>
</dbReference>
<dbReference type="KEGG" id="pseo:OM33_14255"/>
<dbReference type="PROSITE" id="PS01156">
    <property type="entry name" value="TONB_DEPENDENT_REC_2"/>
    <property type="match status" value="1"/>
</dbReference>
<sequence length="726" mass="80861">MNCIVKLVKNSISISLILGFSHTALAEVNSPNSIERLTIVGKPNDVYKIPGSAQVLAEKELATFDYSDIMRVLTSVPGVYVLEEDGYGLRPNIGMRGSGQNRSEKITVLEDNVLAAPAPYSAPSAYYFPTFGRIQQVEVHKGASSVLYGPRNIGGAINLLSRQIPEENLSGFFQVNGGQDGFAKIHTYVGGQGDNIGGLIEVFSYQADGFKDINQTEVDSGFNKNDVLMKTMFSSDAFFGTYQEVEFKLKYSDEKANETYMGLTNEDYSKSPYSRYSASQKDNIETDHFQIQVNHFVQLNSLSSIVTSLYFNDFNRNWYKASKIGGKGLSDGGIELAAMFDHGLLDEPLNVDLKANNRSYISKGLQSHFDFDIEEHDLKLGIRVHYDEMDRYQWVDSYNLNTDFSMTLTSAGVAGTDSNRVDSAEALSLFLLDDYQHDDLNIRFGFRFEDVEIKRKDWGKTDPSRTNLPKETKNSSSAFLPSLGFTFAMTDNFVVLANVNEGFSPPAPGNESSEAEKSTNYEIGLRSSLGSVNSEVIVFYSDYKNMHGNCTVSQGCSDDNVGDQYNAGKVQVEGVELKLGYDFTASNIRFPINVSYTYSKSMFKNSFKSKLDTWGEVYSGFELPYIPENQLQLSLGALGESWEGNLLVRYVGESRSSAGKGKIPFEQLIEARTLLDFRAVYELSDKQRMSLSVDNLLGKKYMVSRVHGSIMVGKPRSIILGYEYSF</sequence>
<organism evidence="15 16">
    <name type="scientific">Pseudoalteromonas piratica</name>
    <dbReference type="NCBI Taxonomy" id="1348114"/>
    <lineage>
        <taxon>Bacteria</taxon>
        <taxon>Pseudomonadati</taxon>
        <taxon>Pseudomonadota</taxon>
        <taxon>Gammaproteobacteria</taxon>
        <taxon>Alteromonadales</taxon>
        <taxon>Pseudoalteromonadaceae</taxon>
        <taxon>Pseudoalteromonas</taxon>
    </lineage>
</organism>